<feature type="domain" description="WxL Interacting Protein host binding" evidence="4">
    <location>
        <begin position="151"/>
        <end position="271"/>
    </location>
</feature>
<feature type="signal peptide" evidence="2">
    <location>
        <begin position="1"/>
        <end position="23"/>
    </location>
</feature>
<protein>
    <submittedName>
        <fullName evidence="5">DUF916 domain-containing protein</fullName>
    </submittedName>
</protein>
<sequence length="308" mass="34138">MFKKYAFLICILVFSLLPITAQAQEVGFGAASLLPENQLDNSSYFNLLVDPGKKQQLHIQLKNFEDHPKTIVITPTTAFTNKNGQLDYSISRHVPLSGPNFRDVVSPPQNITLQPKETKIVTFTLSMPKESFSGLLLGGFHIQDEAESSNSSFQQEFSYTIGVMLRAEKALPDPQLHLNQVSAVGDQLAVQLENPTGALISQYRLTGTLKKNNGKSIDVISQTISAAPQDAFTLLLAAESELTSGNYTLQLKIAGEKTYHFQEKISIDKTESGLIIKQQPNPLVYLLAVAVLIALPLFIFQRRRKRHV</sequence>
<evidence type="ECO:0000313" key="6">
    <source>
        <dbReference type="Proteomes" id="UP000664601"/>
    </source>
</evidence>
<evidence type="ECO:0000256" key="2">
    <source>
        <dbReference type="SAM" id="SignalP"/>
    </source>
</evidence>
<dbReference type="RefSeq" id="WP_207671846.1">
    <property type="nucleotide sequence ID" value="NZ_JAFREM010000004.1"/>
</dbReference>
<comment type="caution">
    <text evidence="5">The sequence shown here is derived from an EMBL/GenBank/DDBJ whole genome shotgun (WGS) entry which is preliminary data.</text>
</comment>
<name>A0ABS3L5L1_9ENTE</name>
<dbReference type="InterPro" id="IPR021759">
    <property type="entry name" value="WxLIP_HBD"/>
</dbReference>
<keyword evidence="1" id="KW-0812">Transmembrane</keyword>
<dbReference type="EMBL" id="JAFREM010000004">
    <property type="protein sequence ID" value="MBO1304898.1"/>
    <property type="molecule type" value="Genomic_DNA"/>
</dbReference>
<keyword evidence="1" id="KW-0472">Membrane</keyword>
<feature type="domain" description="WxL Interacting Protein peptidoglycan binding" evidence="3">
    <location>
        <begin position="31"/>
        <end position="143"/>
    </location>
</feature>
<keyword evidence="1" id="KW-1133">Transmembrane helix</keyword>
<dbReference type="Pfam" id="PF06030">
    <property type="entry name" value="WxLIP_PGBD"/>
    <property type="match status" value="1"/>
</dbReference>
<proteinExistence type="predicted"/>
<reference evidence="5 6" key="1">
    <citation type="submission" date="2021-03" db="EMBL/GenBank/DDBJ databases">
        <title>Enterococcal diversity collection.</title>
        <authorList>
            <person name="Gilmore M.S."/>
            <person name="Schwartzman J."/>
            <person name="Van Tyne D."/>
            <person name="Martin M."/>
            <person name="Earl A.M."/>
            <person name="Manson A.L."/>
            <person name="Straub T."/>
            <person name="Salamzade R."/>
            <person name="Saavedra J."/>
            <person name="Lebreton F."/>
            <person name="Prichula J."/>
            <person name="Schaufler K."/>
            <person name="Gaca A."/>
            <person name="Sgardioli B."/>
            <person name="Wagenaar J."/>
            <person name="Strong T."/>
        </authorList>
    </citation>
    <scope>NUCLEOTIDE SEQUENCE [LARGE SCALE GENOMIC DNA]</scope>
    <source>
        <strain evidence="5 6">669A</strain>
    </source>
</reference>
<accession>A0ABS3L5L1</accession>
<keyword evidence="6" id="KW-1185">Reference proteome</keyword>
<evidence type="ECO:0000256" key="1">
    <source>
        <dbReference type="SAM" id="Phobius"/>
    </source>
</evidence>
<dbReference type="Pfam" id="PF11797">
    <property type="entry name" value="WxLIP_HBD"/>
    <property type="match status" value="1"/>
</dbReference>
<feature type="transmembrane region" description="Helical" evidence="1">
    <location>
        <begin position="283"/>
        <end position="300"/>
    </location>
</feature>
<keyword evidence="2" id="KW-0732">Signal</keyword>
<dbReference type="InterPro" id="IPR010317">
    <property type="entry name" value="WxLIP_PGBD"/>
</dbReference>
<evidence type="ECO:0000259" key="4">
    <source>
        <dbReference type="Pfam" id="PF11797"/>
    </source>
</evidence>
<organism evidence="5 6">
    <name type="scientific">Candidatus Enterococcus moelleringii</name>
    <dbReference type="NCBI Taxonomy" id="2815325"/>
    <lineage>
        <taxon>Bacteria</taxon>
        <taxon>Bacillati</taxon>
        <taxon>Bacillota</taxon>
        <taxon>Bacilli</taxon>
        <taxon>Lactobacillales</taxon>
        <taxon>Enterococcaceae</taxon>
        <taxon>Enterococcus</taxon>
    </lineage>
</organism>
<dbReference type="Proteomes" id="UP000664601">
    <property type="component" value="Unassembled WGS sequence"/>
</dbReference>
<feature type="chain" id="PRO_5046031475" evidence="2">
    <location>
        <begin position="24"/>
        <end position="308"/>
    </location>
</feature>
<gene>
    <name evidence="5" type="ORF">JZO70_01895</name>
</gene>
<evidence type="ECO:0000313" key="5">
    <source>
        <dbReference type="EMBL" id="MBO1304898.1"/>
    </source>
</evidence>
<evidence type="ECO:0000259" key="3">
    <source>
        <dbReference type="Pfam" id="PF06030"/>
    </source>
</evidence>